<feature type="region of interest" description="Disordered" evidence="7">
    <location>
        <begin position="535"/>
        <end position="558"/>
    </location>
</feature>
<feature type="transmembrane region" description="Helical" evidence="8">
    <location>
        <begin position="178"/>
        <end position="197"/>
    </location>
</feature>
<protein>
    <submittedName>
        <fullName evidence="10">Major facilitator superfamily transporter</fullName>
    </submittedName>
</protein>
<proteinExistence type="predicted"/>
<dbReference type="InterPro" id="IPR020846">
    <property type="entry name" value="MFS_dom"/>
</dbReference>
<dbReference type="EMBL" id="WIGO01000196">
    <property type="protein sequence ID" value="KAF6824262.1"/>
    <property type="molecule type" value="Genomic_DNA"/>
</dbReference>
<evidence type="ECO:0000313" key="11">
    <source>
        <dbReference type="Proteomes" id="UP000654918"/>
    </source>
</evidence>
<keyword evidence="2" id="KW-0813">Transport</keyword>
<dbReference type="InterPro" id="IPR011701">
    <property type="entry name" value="MFS"/>
</dbReference>
<keyword evidence="3 8" id="KW-0812">Transmembrane</keyword>
<feature type="transmembrane region" description="Helical" evidence="8">
    <location>
        <begin position="120"/>
        <end position="141"/>
    </location>
</feature>
<dbReference type="Pfam" id="PF07690">
    <property type="entry name" value="MFS_1"/>
    <property type="match status" value="1"/>
</dbReference>
<dbReference type="AlphaFoldDB" id="A0A8H6K3B1"/>
<dbReference type="SUPFAM" id="SSF103473">
    <property type="entry name" value="MFS general substrate transporter"/>
    <property type="match status" value="1"/>
</dbReference>
<feature type="transmembrane region" description="Helical" evidence="8">
    <location>
        <begin position="324"/>
        <end position="344"/>
    </location>
</feature>
<feature type="transmembrane region" description="Helical" evidence="8">
    <location>
        <begin position="148"/>
        <end position="166"/>
    </location>
</feature>
<feature type="transmembrane region" description="Helical" evidence="8">
    <location>
        <begin position="217"/>
        <end position="236"/>
    </location>
</feature>
<evidence type="ECO:0000313" key="10">
    <source>
        <dbReference type="EMBL" id="KAF6824262.1"/>
    </source>
</evidence>
<feature type="domain" description="Major facilitator superfamily (MFS) profile" evidence="9">
    <location>
        <begin position="25"/>
        <end position="520"/>
    </location>
</feature>
<reference evidence="10" key="1">
    <citation type="journal article" date="2020" name="Phytopathology">
        <title>Genome Sequence Resources of Colletotrichum truncatum, C. plurivorum, C. musicola, and C. sojae: Four Species Pathogenic to Soybean (Glycine max).</title>
        <authorList>
            <person name="Rogerio F."/>
            <person name="Boufleur T.R."/>
            <person name="Ciampi-Guillardi M."/>
            <person name="Sukno S.A."/>
            <person name="Thon M.R."/>
            <person name="Massola Junior N.S."/>
            <person name="Baroncelli R."/>
        </authorList>
    </citation>
    <scope>NUCLEOTIDE SEQUENCE</scope>
    <source>
        <strain evidence="10">LFN00145</strain>
    </source>
</reference>
<organism evidence="10 11">
    <name type="scientific">Colletotrichum plurivorum</name>
    <dbReference type="NCBI Taxonomy" id="2175906"/>
    <lineage>
        <taxon>Eukaryota</taxon>
        <taxon>Fungi</taxon>
        <taxon>Dikarya</taxon>
        <taxon>Ascomycota</taxon>
        <taxon>Pezizomycotina</taxon>
        <taxon>Sordariomycetes</taxon>
        <taxon>Hypocreomycetidae</taxon>
        <taxon>Glomerellales</taxon>
        <taxon>Glomerellaceae</taxon>
        <taxon>Colletotrichum</taxon>
        <taxon>Colletotrichum orchidearum species complex</taxon>
    </lineage>
</organism>
<feature type="transmembrane region" description="Helical" evidence="8">
    <location>
        <begin position="356"/>
        <end position="372"/>
    </location>
</feature>
<feature type="transmembrane region" description="Helical" evidence="8">
    <location>
        <begin position="288"/>
        <end position="312"/>
    </location>
</feature>
<evidence type="ECO:0000256" key="7">
    <source>
        <dbReference type="SAM" id="MobiDB-lite"/>
    </source>
</evidence>
<name>A0A8H6K3B1_9PEZI</name>
<dbReference type="InterPro" id="IPR036259">
    <property type="entry name" value="MFS_trans_sf"/>
</dbReference>
<feature type="transmembrane region" description="Helical" evidence="8">
    <location>
        <begin position="59"/>
        <end position="78"/>
    </location>
</feature>
<dbReference type="Proteomes" id="UP000654918">
    <property type="component" value="Unassembled WGS sequence"/>
</dbReference>
<feature type="transmembrane region" description="Helical" evidence="8">
    <location>
        <begin position="22"/>
        <end position="47"/>
    </location>
</feature>
<feature type="transmembrane region" description="Helical" evidence="8">
    <location>
        <begin position="412"/>
        <end position="432"/>
    </location>
</feature>
<dbReference type="GO" id="GO:0022857">
    <property type="term" value="F:transmembrane transporter activity"/>
    <property type="evidence" value="ECO:0007669"/>
    <property type="project" value="InterPro"/>
</dbReference>
<evidence type="ECO:0000256" key="1">
    <source>
        <dbReference type="ARBA" id="ARBA00004141"/>
    </source>
</evidence>
<comment type="caution">
    <text evidence="10">The sequence shown here is derived from an EMBL/GenBank/DDBJ whole genome shotgun (WGS) entry which is preliminary data.</text>
</comment>
<dbReference type="PROSITE" id="PS50850">
    <property type="entry name" value="MFS"/>
    <property type="match status" value="1"/>
</dbReference>
<evidence type="ECO:0000256" key="4">
    <source>
        <dbReference type="ARBA" id="ARBA00022989"/>
    </source>
</evidence>
<sequence>MTTPESGAPGPKETTPKKGLRFWVVFFAISLMYFVAMLDGTILTTALPTIVVDLQSGSLYIWAVNAYLLAVTACGPLFGQASDIFGRRSLAFLSVTSFAVGSVISATAQTTGQLIAGRTIQGIGGGGCVVVPEIIICDIVSLRERGKYVGIIMGFSGIAGLVAPIIGGVLAEQSSWRWIFYLNLPICAVIFAALVFLRLRHPKVGTFRERLEHIDWLGNTILVLAIVSLLLALTWAGSVHPWSSWPTIVPLVLGILGLAGFACYEAYPWSWLSKPTMPPRLFGNRTSGALYAASFIHGLMSYWAGYFLPVVFQATMGVSPLRAALMVLPMIGATAVAGILAGFLSTTTGKYLHWHYIGWALTTISAGLFTLMNDSSPAGYWVGFQILLGAGFGVVFTTQLPALLAALDEKDVAVASATWIFIRNLGAIWGMAVPSSVFNTHADSFAKSRIADDSMRALLVNGGAYEHATSAFVASFKENPELHRLILDLYASSLRVVWLALVGFSGLGFLLCFFIKPLELRTELNTEYGLEVKDDAVEPETKAPAAAPDIRRPPEGEN</sequence>
<dbReference type="Gene3D" id="1.20.1250.20">
    <property type="entry name" value="MFS general substrate transporter like domains"/>
    <property type="match status" value="1"/>
</dbReference>
<keyword evidence="5 8" id="KW-0472">Membrane</keyword>
<evidence type="ECO:0000256" key="8">
    <source>
        <dbReference type="SAM" id="Phobius"/>
    </source>
</evidence>
<keyword evidence="4 8" id="KW-1133">Transmembrane helix</keyword>
<accession>A0A8H6K3B1</accession>
<dbReference type="GO" id="GO:0005886">
    <property type="term" value="C:plasma membrane"/>
    <property type="evidence" value="ECO:0007669"/>
    <property type="project" value="TreeGrafter"/>
</dbReference>
<dbReference type="PANTHER" id="PTHR23501:SF187">
    <property type="entry name" value="MAJOR FACILITATOR SUPERFAMILY (MFS) PROFILE DOMAIN-CONTAINING PROTEIN"/>
    <property type="match status" value="1"/>
</dbReference>
<feature type="transmembrane region" description="Helical" evidence="8">
    <location>
        <begin position="90"/>
        <end position="108"/>
    </location>
</feature>
<keyword evidence="6" id="KW-0325">Glycoprotein</keyword>
<evidence type="ECO:0000256" key="5">
    <source>
        <dbReference type="ARBA" id="ARBA00023136"/>
    </source>
</evidence>
<feature type="transmembrane region" description="Helical" evidence="8">
    <location>
        <begin position="248"/>
        <end position="267"/>
    </location>
</feature>
<evidence type="ECO:0000259" key="9">
    <source>
        <dbReference type="PROSITE" id="PS50850"/>
    </source>
</evidence>
<evidence type="ECO:0000256" key="2">
    <source>
        <dbReference type="ARBA" id="ARBA00022448"/>
    </source>
</evidence>
<feature type="compositionally biased region" description="Basic and acidic residues" evidence="7">
    <location>
        <begin position="549"/>
        <end position="558"/>
    </location>
</feature>
<feature type="transmembrane region" description="Helical" evidence="8">
    <location>
        <begin position="378"/>
        <end position="400"/>
    </location>
</feature>
<dbReference type="Gene3D" id="1.20.1720.10">
    <property type="entry name" value="Multidrug resistance protein D"/>
    <property type="match status" value="1"/>
</dbReference>
<evidence type="ECO:0000256" key="3">
    <source>
        <dbReference type="ARBA" id="ARBA00022692"/>
    </source>
</evidence>
<evidence type="ECO:0000256" key="6">
    <source>
        <dbReference type="ARBA" id="ARBA00023180"/>
    </source>
</evidence>
<feature type="transmembrane region" description="Helical" evidence="8">
    <location>
        <begin position="496"/>
        <end position="515"/>
    </location>
</feature>
<dbReference type="PANTHER" id="PTHR23501">
    <property type="entry name" value="MAJOR FACILITATOR SUPERFAMILY"/>
    <property type="match status" value="1"/>
</dbReference>
<comment type="subcellular location">
    <subcellularLocation>
        <location evidence="1">Membrane</location>
        <topology evidence="1">Multi-pass membrane protein</topology>
    </subcellularLocation>
</comment>
<gene>
    <name evidence="10" type="ORF">CPLU01_10947</name>
</gene>
<keyword evidence="11" id="KW-1185">Reference proteome</keyword>